<dbReference type="AlphaFoldDB" id="A0ABC9U2F3"/>
<reference evidence="2 3" key="1">
    <citation type="submission" date="2013-07" db="EMBL/GenBank/DDBJ databases">
        <authorList>
            <person name="Weinstock G."/>
            <person name="Sodergren E."/>
            <person name="Wylie T."/>
            <person name="Fulton L."/>
            <person name="Fulton R."/>
            <person name="Fronick C."/>
            <person name="O'Laughlin M."/>
            <person name="Godfrey J."/>
            <person name="Miner T."/>
            <person name="Herter B."/>
            <person name="Appelbaum E."/>
            <person name="Cordes M."/>
            <person name="Lek S."/>
            <person name="Wollam A."/>
            <person name="Pepin K.H."/>
            <person name="Palsikar V.B."/>
            <person name="Mitreva M."/>
            <person name="Wilson R.K."/>
        </authorList>
    </citation>
    <scope>NUCLEOTIDE SEQUENCE [LARGE SCALE GENOMIC DNA]</scope>
    <source>
        <strain evidence="2 3">ATCC 14940</strain>
    </source>
</reference>
<dbReference type="PROSITE" id="PS50994">
    <property type="entry name" value="INTEGRASE"/>
    <property type="match status" value="1"/>
</dbReference>
<evidence type="ECO:0000259" key="1">
    <source>
        <dbReference type="PROSITE" id="PS50994"/>
    </source>
</evidence>
<evidence type="ECO:0000313" key="3">
    <source>
        <dbReference type="Proteomes" id="UP000016491"/>
    </source>
</evidence>
<dbReference type="InterPro" id="IPR051917">
    <property type="entry name" value="Transposase-Integrase"/>
</dbReference>
<protein>
    <recommendedName>
        <fullName evidence="1">Integrase catalytic domain-containing protein</fullName>
    </recommendedName>
</protein>
<dbReference type="SUPFAM" id="SSF53098">
    <property type="entry name" value="Ribonuclease H-like"/>
    <property type="match status" value="1"/>
</dbReference>
<dbReference type="InterPro" id="IPR053392">
    <property type="entry name" value="Transposase_IS30-like"/>
</dbReference>
<dbReference type="NCBIfam" id="NF033563">
    <property type="entry name" value="transpos_IS30"/>
    <property type="match status" value="1"/>
</dbReference>
<name>A0ABC9U2F3_CLOSY</name>
<accession>A0ABC9U2F3</accession>
<organism evidence="2 3">
    <name type="scientific">[Clostridium] symbiosum ATCC 14940</name>
    <dbReference type="NCBI Taxonomy" id="411472"/>
    <lineage>
        <taxon>Bacteria</taxon>
        <taxon>Bacillati</taxon>
        <taxon>Bacillota</taxon>
        <taxon>Clostridia</taxon>
        <taxon>Lachnospirales</taxon>
        <taxon>Lachnospiraceae</taxon>
        <taxon>Otoolea</taxon>
    </lineage>
</organism>
<feature type="domain" description="Integrase catalytic" evidence="1">
    <location>
        <begin position="72"/>
        <end position="235"/>
    </location>
</feature>
<evidence type="ECO:0000313" key="2">
    <source>
        <dbReference type="EMBL" id="ERI79890.1"/>
    </source>
</evidence>
<dbReference type="Proteomes" id="UP000016491">
    <property type="component" value="Unassembled WGS sequence"/>
</dbReference>
<dbReference type="Gene3D" id="3.30.420.10">
    <property type="entry name" value="Ribonuclease H-like superfamily/Ribonuclease H"/>
    <property type="match status" value="1"/>
</dbReference>
<dbReference type="EMBL" id="AWSU01000048">
    <property type="protein sequence ID" value="ERI79890.1"/>
    <property type="molecule type" value="Genomic_DNA"/>
</dbReference>
<comment type="caution">
    <text evidence="2">The sequence shown here is derived from an EMBL/GenBank/DDBJ whole genome shotgun (WGS) entry which is preliminary data.</text>
</comment>
<dbReference type="InterPro" id="IPR036397">
    <property type="entry name" value="RNaseH_sf"/>
</dbReference>
<dbReference type="InterPro" id="IPR001584">
    <property type="entry name" value="Integrase_cat-core"/>
</dbReference>
<dbReference type="InterPro" id="IPR012337">
    <property type="entry name" value="RNaseH-like_sf"/>
</dbReference>
<dbReference type="PANTHER" id="PTHR10948">
    <property type="entry name" value="TRANSPOSASE"/>
    <property type="match status" value="1"/>
</dbReference>
<dbReference type="PANTHER" id="PTHR10948:SF23">
    <property type="entry name" value="TRANSPOSASE INSI FOR INSERTION SEQUENCE ELEMENT IS30A-RELATED"/>
    <property type="match status" value="1"/>
</dbReference>
<proteinExistence type="predicted"/>
<sequence length="264" mass="30535">MIEQGQSPYQIAVNHPELGMSVRTIYTYIDKGLFSSRNIDLKRKPKFKPRRCHKTQITDRSVFTGRTYLDFQGLGLNSFTEMDTVHSSRESRKTLLTLYFTKEKLFLAFLMNRCTNGAVRLVFDHLEKRLGTYKFLSLFEYTLTDRGSEFGDPDALETGINGFQRCSLYYCDPMRSGQKGGVENVHTMLRMVLPKGTSFEFLTQWDVNRIVDHINSTPRESLNGKTPYELALESFGEDTLKALQLRRIAPDEVNLTPKLIRYNR</sequence>
<gene>
    <name evidence="2" type="ORF">CLOSYM_00626</name>
</gene>